<name>W2CBS9_9BACT</name>
<sequence>MKTDKEYPATHSMSTAWYMVDDDDNVAIIEYNENGPVPWDVPEGEGISSLLFGPNTNEDLLPRIPFAITEEQVDDFLSDLIEYPRAPDDVERWSRYVVQIDPTRTEEFYACCREGGLPINTQISKRRGLYIVNFSSCIKEIYEPTYRKVIDEQSVMRQMVDSGILTTIYDLKFFDVESEYNKAEGRMEFSTEFKTMPYYIYVQPYWVAHLAKRMITPHHPVKLSQVPENFRHRIHRIPGRFADKEYLQIAQHTPCRFEESPNFSLSTLPREEDYIPT</sequence>
<accession>W2CBS9</accession>
<reference evidence="1 2" key="1">
    <citation type="submission" date="2013-11" db="EMBL/GenBank/DDBJ databases">
        <title>Single cell genomics of uncultured Tannerella BU063 (oral taxon 286).</title>
        <authorList>
            <person name="Beall C.J."/>
            <person name="Campbell A.G."/>
            <person name="Griffen A.L."/>
            <person name="Podar M."/>
            <person name="Leys E.J."/>
        </authorList>
    </citation>
    <scope>NUCLEOTIDE SEQUENCE [LARGE SCALE GENOMIC DNA]</scope>
    <source>
        <strain evidence="1">Cell 5</strain>
    </source>
</reference>
<comment type="caution">
    <text evidence="1">The sequence shown here is derived from an EMBL/GenBank/DDBJ whole genome shotgun (WGS) entry which is preliminary data.</text>
</comment>
<organism evidence="1 2">
    <name type="scientific">Tannerella sp. oral taxon BU063 isolate Cell 5</name>
    <dbReference type="NCBI Taxonomy" id="1410950"/>
    <lineage>
        <taxon>Bacteria</taxon>
        <taxon>Pseudomonadati</taxon>
        <taxon>Bacteroidota</taxon>
        <taxon>Bacteroidia</taxon>
        <taxon>Bacteroidales</taxon>
        <taxon>Tannerellaceae</taxon>
        <taxon>Tannerella</taxon>
    </lineage>
</organism>
<gene>
    <name evidence="1" type="ORF">T229_11815</name>
</gene>
<dbReference type="PATRIC" id="fig|1410950.3.peg.1768"/>
<proteinExistence type="predicted"/>
<dbReference type="AlphaFoldDB" id="W2CBS9"/>
<dbReference type="EMBL" id="AYYC01000727">
    <property type="protein sequence ID" value="ETK03922.1"/>
    <property type="molecule type" value="Genomic_DNA"/>
</dbReference>
<evidence type="ECO:0000313" key="1">
    <source>
        <dbReference type="EMBL" id="ETK03922.1"/>
    </source>
</evidence>
<dbReference type="Proteomes" id="UP000018872">
    <property type="component" value="Unassembled WGS sequence"/>
</dbReference>
<protein>
    <submittedName>
        <fullName evidence="1">Uncharacterized protein</fullName>
    </submittedName>
</protein>
<evidence type="ECO:0000313" key="2">
    <source>
        <dbReference type="Proteomes" id="UP000018872"/>
    </source>
</evidence>